<dbReference type="EMBL" id="LAZR01066956">
    <property type="protein sequence ID" value="KKK52563.1"/>
    <property type="molecule type" value="Genomic_DNA"/>
</dbReference>
<proteinExistence type="predicted"/>
<comment type="caution">
    <text evidence="1">The sequence shown here is derived from an EMBL/GenBank/DDBJ whole genome shotgun (WGS) entry which is preliminary data.</text>
</comment>
<sequence>NQHVEFLEEGLGEVADRIRSGDCELGKSVVPLKQ</sequence>
<organism evidence="1">
    <name type="scientific">marine sediment metagenome</name>
    <dbReference type="NCBI Taxonomy" id="412755"/>
    <lineage>
        <taxon>unclassified sequences</taxon>
        <taxon>metagenomes</taxon>
        <taxon>ecological metagenomes</taxon>
    </lineage>
</organism>
<name>A0A0F8W7D5_9ZZZZ</name>
<accession>A0A0F8W7D5</accession>
<reference evidence="1" key="1">
    <citation type="journal article" date="2015" name="Nature">
        <title>Complex archaea that bridge the gap between prokaryotes and eukaryotes.</title>
        <authorList>
            <person name="Spang A."/>
            <person name="Saw J.H."/>
            <person name="Jorgensen S.L."/>
            <person name="Zaremba-Niedzwiedzka K."/>
            <person name="Martijn J."/>
            <person name="Lind A.E."/>
            <person name="van Eijk R."/>
            <person name="Schleper C."/>
            <person name="Guy L."/>
            <person name="Ettema T.J."/>
        </authorList>
    </citation>
    <scope>NUCLEOTIDE SEQUENCE</scope>
</reference>
<protein>
    <submittedName>
        <fullName evidence="1">Uncharacterized protein</fullName>
    </submittedName>
</protein>
<feature type="non-terminal residue" evidence="1">
    <location>
        <position position="1"/>
    </location>
</feature>
<evidence type="ECO:0000313" key="1">
    <source>
        <dbReference type="EMBL" id="KKK52563.1"/>
    </source>
</evidence>
<gene>
    <name evidence="1" type="ORF">LCGC14_3103630</name>
</gene>
<dbReference type="AlphaFoldDB" id="A0A0F8W7D5"/>